<evidence type="ECO:0000256" key="3">
    <source>
        <dbReference type="ARBA" id="ARBA00023080"/>
    </source>
</evidence>
<comment type="cofactor">
    <cofactor evidence="1 4">
        <name>a divalent metal cation</name>
        <dbReference type="ChEBI" id="CHEBI:60240"/>
    </cofactor>
</comment>
<keyword evidence="6" id="KW-1185">Reference proteome</keyword>
<evidence type="ECO:0000313" key="5">
    <source>
        <dbReference type="EMBL" id="MFC3226068.1"/>
    </source>
</evidence>
<dbReference type="InterPro" id="IPR003697">
    <property type="entry name" value="Maf-like"/>
</dbReference>
<comment type="caution">
    <text evidence="4">Lacks conserved residue(s) required for the propagation of feature annotation.</text>
</comment>
<proteinExistence type="inferred from homology"/>
<dbReference type="PIRSF" id="PIRSF006305">
    <property type="entry name" value="Maf"/>
    <property type="match status" value="1"/>
</dbReference>
<dbReference type="Proteomes" id="UP001595528">
    <property type="component" value="Unassembled WGS sequence"/>
</dbReference>
<dbReference type="EMBL" id="JBHRTR010000007">
    <property type="protein sequence ID" value="MFC3226068.1"/>
    <property type="molecule type" value="Genomic_DNA"/>
</dbReference>
<dbReference type="EC" id="3.6.1.9" evidence="4"/>
<keyword evidence="2 4" id="KW-0378">Hydrolase</keyword>
<dbReference type="PANTHER" id="PTHR43213">
    <property type="entry name" value="BIFUNCTIONAL DTTP/UTP PYROPHOSPHATASE/METHYLTRANSFERASE PROTEIN-RELATED"/>
    <property type="match status" value="1"/>
</dbReference>
<comment type="subcellular location">
    <subcellularLocation>
        <location evidence="4">Cytoplasm</location>
    </subcellularLocation>
</comment>
<dbReference type="InterPro" id="IPR029001">
    <property type="entry name" value="ITPase-like_fam"/>
</dbReference>
<evidence type="ECO:0000313" key="6">
    <source>
        <dbReference type="Proteomes" id="UP001595528"/>
    </source>
</evidence>
<keyword evidence="4" id="KW-0963">Cytoplasm</keyword>
<comment type="catalytic activity">
    <reaction evidence="4">
        <text>a ribonucleoside 5'-triphosphate + H2O = a ribonucleoside 5'-phosphate + diphosphate + H(+)</text>
        <dbReference type="Rhea" id="RHEA:23996"/>
        <dbReference type="ChEBI" id="CHEBI:15377"/>
        <dbReference type="ChEBI" id="CHEBI:15378"/>
        <dbReference type="ChEBI" id="CHEBI:33019"/>
        <dbReference type="ChEBI" id="CHEBI:58043"/>
        <dbReference type="ChEBI" id="CHEBI:61557"/>
        <dbReference type="EC" id="3.6.1.9"/>
    </reaction>
</comment>
<reference evidence="6" key="1">
    <citation type="journal article" date="2019" name="Int. J. Syst. Evol. Microbiol.">
        <title>The Global Catalogue of Microorganisms (GCM) 10K type strain sequencing project: providing services to taxonomists for standard genome sequencing and annotation.</title>
        <authorList>
            <consortium name="The Broad Institute Genomics Platform"/>
            <consortium name="The Broad Institute Genome Sequencing Center for Infectious Disease"/>
            <person name="Wu L."/>
            <person name="Ma J."/>
        </authorList>
    </citation>
    <scope>NUCLEOTIDE SEQUENCE [LARGE SCALE GENOMIC DNA]</scope>
    <source>
        <strain evidence="6">KCTC 42964</strain>
    </source>
</reference>
<organism evidence="5 6">
    <name type="scientific">Marinibaculum pumilum</name>
    <dbReference type="NCBI Taxonomy" id="1766165"/>
    <lineage>
        <taxon>Bacteria</taxon>
        <taxon>Pseudomonadati</taxon>
        <taxon>Pseudomonadota</taxon>
        <taxon>Alphaproteobacteria</taxon>
        <taxon>Rhodospirillales</taxon>
        <taxon>Rhodospirillaceae</taxon>
        <taxon>Marinibaculum</taxon>
    </lineage>
</organism>
<comment type="similarity">
    <text evidence="4">Belongs to the Maf family.</text>
</comment>
<gene>
    <name evidence="5" type="ORF">ACFOGJ_02445</name>
</gene>
<comment type="caution">
    <text evidence="5">The sequence shown here is derived from an EMBL/GenBank/DDBJ whole genome shotgun (WGS) entry which is preliminary data.</text>
</comment>
<dbReference type="Gene3D" id="3.90.950.10">
    <property type="match status" value="1"/>
</dbReference>
<evidence type="ECO:0000256" key="2">
    <source>
        <dbReference type="ARBA" id="ARBA00022801"/>
    </source>
</evidence>
<protein>
    <recommendedName>
        <fullName evidence="4">Nucleoside triphosphate pyrophosphatase</fullName>
        <ecNumber evidence="4">3.6.1.9</ecNumber>
    </recommendedName>
    <alternativeName>
        <fullName evidence="4">Nucleotide pyrophosphatase</fullName>
        <shortName evidence="4">Nucleotide PPase</shortName>
    </alternativeName>
</protein>
<comment type="catalytic activity">
    <reaction evidence="4">
        <text>a 2'-deoxyribonucleoside 5'-triphosphate + H2O = a 2'-deoxyribonucleoside 5'-phosphate + diphosphate + H(+)</text>
        <dbReference type="Rhea" id="RHEA:44644"/>
        <dbReference type="ChEBI" id="CHEBI:15377"/>
        <dbReference type="ChEBI" id="CHEBI:15378"/>
        <dbReference type="ChEBI" id="CHEBI:33019"/>
        <dbReference type="ChEBI" id="CHEBI:61560"/>
        <dbReference type="ChEBI" id="CHEBI:65317"/>
        <dbReference type="EC" id="3.6.1.9"/>
    </reaction>
</comment>
<keyword evidence="3 4" id="KW-0546">Nucleotide metabolism</keyword>
<dbReference type="RefSeq" id="WP_379897835.1">
    <property type="nucleotide sequence ID" value="NZ_JBHRTR010000007.1"/>
</dbReference>
<feature type="active site" description="Proton acceptor" evidence="4">
    <location>
        <position position="86"/>
    </location>
</feature>
<evidence type="ECO:0000256" key="1">
    <source>
        <dbReference type="ARBA" id="ARBA00001968"/>
    </source>
</evidence>
<dbReference type="SUPFAM" id="SSF52972">
    <property type="entry name" value="ITPase-like"/>
    <property type="match status" value="1"/>
</dbReference>
<evidence type="ECO:0000256" key="4">
    <source>
        <dbReference type="HAMAP-Rule" id="MF_00528"/>
    </source>
</evidence>
<dbReference type="HAMAP" id="MF_00528">
    <property type="entry name" value="Maf"/>
    <property type="match status" value="1"/>
</dbReference>
<accession>A0ABV7KUM3</accession>
<sequence length="209" mass="22143">MSGRQSCLRPVVLASGSAARRDMLSQAGIAAVLQPPGLDEAPLKAELRAAGATADETALALARAKAEAALRQWPAGRAAPVVIAADQVLTCGGEWYDKPADLAAARRQLLALRGRTHRLTSAAIVWAGEDSPWQAVDSADLTMRRFGDAALDACLARDPQAALATVGGYRMEGPGLQLFERFEGDWFTILGMPLLPVIARLRHLGVVPE</sequence>
<dbReference type="Pfam" id="PF02545">
    <property type="entry name" value="Maf"/>
    <property type="match status" value="1"/>
</dbReference>
<dbReference type="PANTHER" id="PTHR43213:SF5">
    <property type="entry name" value="BIFUNCTIONAL DTTP_UTP PYROPHOSPHATASE_METHYLTRANSFERASE PROTEIN-RELATED"/>
    <property type="match status" value="1"/>
</dbReference>
<comment type="function">
    <text evidence="4">Nucleoside triphosphate pyrophosphatase. May have a dual role in cell division arrest and in preventing the incorporation of modified nucleotides into cellular nucleic acids.</text>
</comment>
<name>A0ABV7KUM3_9PROT</name>